<protein>
    <submittedName>
        <fullName evidence="3">SDR family oxidoreductase</fullName>
    </submittedName>
</protein>
<reference evidence="3 4" key="1">
    <citation type="submission" date="2019-11" db="EMBL/GenBank/DDBJ databases">
        <title>Draft genome sequences of five Paenibacillus species of dairy origin.</title>
        <authorList>
            <person name="Olajide A.M."/>
            <person name="Chen S."/>
            <person name="Lapointe G."/>
        </authorList>
    </citation>
    <scope>NUCLEOTIDE SEQUENCE [LARGE SCALE GENOMIC DNA]</scope>
    <source>
        <strain evidence="3 4">2CS3</strain>
    </source>
</reference>
<dbReference type="GO" id="GO:0016616">
    <property type="term" value="F:oxidoreductase activity, acting on the CH-OH group of donors, NAD or NADP as acceptor"/>
    <property type="evidence" value="ECO:0007669"/>
    <property type="project" value="TreeGrafter"/>
</dbReference>
<gene>
    <name evidence="3" type="ORF">GNP93_05240</name>
</gene>
<dbReference type="AlphaFoldDB" id="A0A7X2Z840"/>
<evidence type="ECO:0000256" key="1">
    <source>
        <dbReference type="ARBA" id="ARBA00006484"/>
    </source>
</evidence>
<evidence type="ECO:0000313" key="3">
    <source>
        <dbReference type="EMBL" id="MUG70080.1"/>
    </source>
</evidence>
<keyword evidence="2" id="KW-0560">Oxidoreductase</keyword>
<dbReference type="InterPro" id="IPR002347">
    <property type="entry name" value="SDR_fam"/>
</dbReference>
<dbReference type="PANTHER" id="PTHR42760">
    <property type="entry name" value="SHORT-CHAIN DEHYDROGENASES/REDUCTASES FAMILY MEMBER"/>
    <property type="match status" value="1"/>
</dbReference>
<accession>A0A7X2Z840</accession>
<dbReference type="FunFam" id="3.40.50.720:FF:000084">
    <property type="entry name" value="Short-chain dehydrogenase reductase"/>
    <property type="match status" value="1"/>
</dbReference>
<dbReference type="InterPro" id="IPR020904">
    <property type="entry name" value="Sc_DH/Rdtase_CS"/>
</dbReference>
<keyword evidence="4" id="KW-1185">Reference proteome</keyword>
<dbReference type="PRINTS" id="PR00080">
    <property type="entry name" value="SDRFAMILY"/>
</dbReference>
<dbReference type="RefSeq" id="WP_127606525.1">
    <property type="nucleotide sequence ID" value="NZ_JARTHJ010000005.1"/>
</dbReference>
<dbReference type="SUPFAM" id="SSF51735">
    <property type="entry name" value="NAD(P)-binding Rossmann-fold domains"/>
    <property type="match status" value="1"/>
</dbReference>
<dbReference type="PRINTS" id="PR00081">
    <property type="entry name" value="GDHRDH"/>
</dbReference>
<dbReference type="Gene3D" id="3.40.50.720">
    <property type="entry name" value="NAD(P)-binding Rossmann-like Domain"/>
    <property type="match status" value="1"/>
</dbReference>
<dbReference type="EMBL" id="WNZX01000003">
    <property type="protein sequence ID" value="MUG70080.1"/>
    <property type="molecule type" value="Genomic_DNA"/>
</dbReference>
<organism evidence="3 4">
    <name type="scientific">Paenibacillus validus</name>
    <dbReference type="NCBI Taxonomy" id="44253"/>
    <lineage>
        <taxon>Bacteria</taxon>
        <taxon>Bacillati</taxon>
        <taxon>Bacillota</taxon>
        <taxon>Bacilli</taxon>
        <taxon>Bacillales</taxon>
        <taxon>Paenibacillaceae</taxon>
        <taxon>Paenibacillus</taxon>
    </lineage>
</organism>
<evidence type="ECO:0000313" key="4">
    <source>
        <dbReference type="Proteomes" id="UP000450917"/>
    </source>
</evidence>
<dbReference type="PANTHER" id="PTHR42760:SF5">
    <property type="entry name" value="2-DEHYDRO-3-DEOXY-D-GLUCONATE 5-DEHYDROGENASE"/>
    <property type="match status" value="1"/>
</dbReference>
<name>A0A7X2Z840_9BACL</name>
<dbReference type="Proteomes" id="UP000450917">
    <property type="component" value="Unassembled WGS sequence"/>
</dbReference>
<comment type="similarity">
    <text evidence="1">Belongs to the short-chain dehydrogenases/reductases (SDR) family.</text>
</comment>
<evidence type="ECO:0000256" key="2">
    <source>
        <dbReference type="ARBA" id="ARBA00023002"/>
    </source>
</evidence>
<dbReference type="InterPro" id="IPR036291">
    <property type="entry name" value="NAD(P)-bd_dom_sf"/>
</dbReference>
<proteinExistence type="inferred from homology"/>
<dbReference type="GO" id="GO:0008206">
    <property type="term" value="P:bile acid metabolic process"/>
    <property type="evidence" value="ECO:0007669"/>
    <property type="project" value="UniProtKB-ARBA"/>
</dbReference>
<sequence length="261" mass="28586">MSQGLADFSLDAFSLKGKVAMVTGANQNLGMAYAVAFAKAGADLFIPHFTDDVSEVKRLIEETGRKVAFLQGDLTDKSYIERVVHSCMEQYGKIDILVNNAGASMFGEFLDYPDAAWQKIMDINLNAVYYLSHRVVKEMVKQKSGKIINIASALAFTADKKCPPYTTSKHAIVGLTKVFANEAGPYNIQTNAIAPGFLATDVNKELHEDKAYYDKITNRIPSERWGVPSDLMGTAVFLASRASDYINGWTINVDGGFATTL</sequence>
<dbReference type="Pfam" id="PF13561">
    <property type="entry name" value="adh_short_C2"/>
    <property type="match status" value="1"/>
</dbReference>
<comment type="caution">
    <text evidence="3">The sequence shown here is derived from an EMBL/GenBank/DDBJ whole genome shotgun (WGS) entry which is preliminary data.</text>
</comment>
<dbReference type="PROSITE" id="PS00061">
    <property type="entry name" value="ADH_SHORT"/>
    <property type="match status" value="1"/>
</dbReference>